<proteinExistence type="predicted"/>
<dbReference type="EMBL" id="DS239412">
    <property type="protein sequence ID" value="EDP31484.1"/>
    <property type="molecule type" value="Genomic_DNA"/>
</dbReference>
<protein>
    <submittedName>
        <fullName evidence="1">Uncharacterized protein</fullName>
    </submittedName>
</protein>
<dbReference type="AlphaFoldDB" id="A8Q2Q4"/>
<name>A8Q2Q4_BRUMA</name>
<organism evidence="1">
    <name type="scientific">Brugia malayi</name>
    <name type="common">Filarial nematode worm</name>
    <dbReference type="NCBI Taxonomy" id="6279"/>
    <lineage>
        <taxon>Eukaryota</taxon>
        <taxon>Metazoa</taxon>
        <taxon>Ecdysozoa</taxon>
        <taxon>Nematoda</taxon>
        <taxon>Chromadorea</taxon>
        <taxon>Rhabditida</taxon>
        <taxon>Spirurina</taxon>
        <taxon>Spiruromorpha</taxon>
        <taxon>Filarioidea</taxon>
        <taxon>Onchocercidae</taxon>
        <taxon>Brugia</taxon>
    </lineage>
</organism>
<gene>
    <name evidence="1" type="ORF">Bm1_41525</name>
</gene>
<evidence type="ECO:0000313" key="1">
    <source>
        <dbReference type="EMBL" id="EDP31484.1"/>
    </source>
</evidence>
<sequence>MEMTKEMTTQAEHSTLCVTQKETRSAHLTLGASIGNGQERAAAAATTMTTTAAAAIDMKVIEVAELSMAPSTKCKPSMAKTRSMAPHSHWPSFCAGFISLLTQLGCVLFRRGVLLAPLAPPAPPPPSSSAAAAASAPAAAATAMAEAALVTEY</sequence>
<accession>A8Q2Q4</accession>
<reference evidence="1" key="1">
    <citation type="journal article" date="2007" name="Science">
        <title>Draft genome of the filarial nematode parasite Brugia malayi.</title>
        <authorList>
            <person name="Ghedin E."/>
            <person name="Wang S."/>
            <person name="Spiro D."/>
            <person name="Caler E."/>
            <person name="Zhao Q."/>
            <person name="Crabtree J."/>
            <person name="Allen J.E."/>
            <person name="Delcher A.L."/>
            <person name="Guiliano D.B."/>
            <person name="Miranda-Saavedra D."/>
            <person name="Angiuoli S.V."/>
            <person name="Creasy T."/>
            <person name="Amedeo P."/>
            <person name="Haas B."/>
            <person name="El-Sayed N.M."/>
            <person name="Wortman J.R."/>
            <person name="Feldblyum T."/>
            <person name="Tallon L."/>
            <person name="Schatz M."/>
            <person name="Shumway M."/>
            <person name="Koo H."/>
            <person name="Salzberg S.L."/>
            <person name="Schobel S."/>
            <person name="Pertea M."/>
            <person name="Pop M."/>
            <person name="White O."/>
            <person name="Barton G.J."/>
            <person name="Carlow C.K."/>
            <person name="Crawford M.J."/>
            <person name="Daub J."/>
            <person name="Dimmic M.W."/>
            <person name="Estes C.F."/>
            <person name="Foster J.M."/>
            <person name="Ganatra M."/>
            <person name="Gregory W.F."/>
            <person name="Johnson N.M."/>
            <person name="Jin J."/>
            <person name="Komuniecki R."/>
            <person name="Korf I."/>
            <person name="Kumar S."/>
            <person name="Laney S."/>
            <person name="Li B.W."/>
            <person name="Li W."/>
            <person name="Lindblom T.H."/>
            <person name="Lustigman S."/>
            <person name="Ma D."/>
            <person name="Maina C.V."/>
            <person name="Martin D.M."/>
            <person name="McCarter J.P."/>
            <person name="McReynolds L."/>
            <person name="Mitreva M."/>
            <person name="Nutman T.B."/>
            <person name="Parkinson J."/>
            <person name="Peregrin-Alvarez J.M."/>
            <person name="Poole C."/>
            <person name="Ren Q."/>
            <person name="Saunders L."/>
            <person name="Sluder A.E."/>
            <person name="Smith K."/>
            <person name="Stanke M."/>
            <person name="Unnasch T.R."/>
            <person name="Ware J."/>
            <person name="Wei A.D."/>
            <person name="Weil G."/>
            <person name="Williams D.J."/>
            <person name="Zhang Y."/>
            <person name="Williams S.A."/>
            <person name="Fraser-Liggett C."/>
            <person name="Slatko B."/>
            <person name="Blaxter M.L."/>
            <person name="Scott A.L."/>
        </authorList>
    </citation>
    <scope>NUCLEOTIDE SEQUENCE [LARGE SCALE GENOMIC DNA]</scope>
</reference>